<dbReference type="Proteomes" id="UP000199053">
    <property type="component" value="Unassembled WGS sequence"/>
</dbReference>
<sequence length="95" mass="10802">MFKVETTDDALAHLKAVLEQEDENGIRIFQYSTGSPCCRKILLGVTPDEPDDLNDEVEAEYYGINFIVEEEVMDRYGKSFKISLDDKKLPLVVAE</sequence>
<dbReference type="AlphaFoldDB" id="A0A1G9ASV7"/>
<keyword evidence="2" id="KW-1185">Reference proteome</keyword>
<accession>A0A1G9ASV7</accession>
<dbReference type="EMBL" id="FNGA01000001">
    <property type="protein sequence ID" value="SDK30399.1"/>
    <property type="molecule type" value="Genomic_DNA"/>
</dbReference>
<gene>
    <name evidence="1" type="ORF">SAMN05660337_0018</name>
</gene>
<dbReference type="STRING" id="246191.SAMN05660337_0018"/>
<proteinExistence type="predicted"/>
<evidence type="ECO:0000313" key="2">
    <source>
        <dbReference type="Proteomes" id="UP000199053"/>
    </source>
</evidence>
<organism evidence="1 2">
    <name type="scientific">Maridesulfovibrio ferrireducens</name>
    <dbReference type="NCBI Taxonomy" id="246191"/>
    <lineage>
        <taxon>Bacteria</taxon>
        <taxon>Pseudomonadati</taxon>
        <taxon>Thermodesulfobacteriota</taxon>
        <taxon>Desulfovibrionia</taxon>
        <taxon>Desulfovibrionales</taxon>
        <taxon>Desulfovibrionaceae</taxon>
        <taxon>Maridesulfovibrio</taxon>
    </lineage>
</organism>
<reference evidence="2" key="1">
    <citation type="submission" date="2016-10" db="EMBL/GenBank/DDBJ databases">
        <authorList>
            <person name="Varghese N."/>
            <person name="Submissions S."/>
        </authorList>
    </citation>
    <scope>NUCLEOTIDE SEQUENCE [LARGE SCALE GENOMIC DNA]</scope>
    <source>
        <strain evidence="2">DSM 16995</strain>
    </source>
</reference>
<protein>
    <submittedName>
        <fullName evidence="1">Uncharacterized protein YneR</fullName>
    </submittedName>
</protein>
<dbReference type="NCBIfam" id="NF033940">
    <property type="entry name" value="ErpA_rel"/>
    <property type="match status" value="1"/>
</dbReference>
<dbReference type="RefSeq" id="WP_092157081.1">
    <property type="nucleotide sequence ID" value="NZ_FNGA01000001.1"/>
</dbReference>
<name>A0A1G9ASV7_9BACT</name>
<evidence type="ECO:0000313" key="1">
    <source>
        <dbReference type="EMBL" id="SDK30399.1"/>
    </source>
</evidence>